<evidence type="ECO:0000313" key="2">
    <source>
        <dbReference type="Proteomes" id="UP000593566"/>
    </source>
</evidence>
<dbReference type="Proteomes" id="UP000593566">
    <property type="component" value="Unassembled WGS sequence"/>
</dbReference>
<proteinExistence type="predicted"/>
<keyword evidence="2" id="KW-1185">Reference proteome</keyword>
<reference evidence="1 2" key="1">
    <citation type="journal article" date="2020" name="Genomics">
        <title>Complete, high-quality genomes from long-read metagenomic sequencing of two wolf lichen thalli reveals enigmatic genome architecture.</title>
        <authorList>
            <person name="McKenzie S.K."/>
            <person name="Walston R.F."/>
            <person name="Allen J.L."/>
        </authorList>
    </citation>
    <scope>NUCLEOTIDE SEQUENCE [LARGE SCALE GENOMIC DNA]</scope>
    <source>
        <strain evidence="1">WasteWater1</strain>
    </source>
</reference>
<protein>
    <recommendedName>
        <fullName evidence="3">F-box domain-containing protein</fullName>
    </recommendedName>
</protein>
<dbReference type="AlphaFoldDB" id="A0A8H6C8G5"/>
<comment type="caution">
    <text evidence="1">The sequence shown here is derived from an EMBL/GenBank/DDBJ whole genome shotgun (WGS) entry which is preliminary data.</text>
</comment>
<accession>A0A8H6C8G5</accession>
<evidence type="ECO:0000313" key="1">
    <source>
        <dbReference type="EMBL" id="KAF6218800.1"/>
    </source>
</evidence>
<name>A0A8H6C8G5_9LECA</name>
<dbReference type="RefSeq" id="XP_037148235.1">
    <property type="nucleotide sequence ID" value="XM_037296253.1"/>
</dbReference>
<organism evidence="1 2">
    <name type="scientific">Letharia lupina</name>
    <dbReference type="NCBI Taxonomy" id="560253"/>
    <lineage>
        <taxon>Eukaryota</taxon>
        <taxon>Fungi</taxon>
        <taxon>Dikarya</taxon>
        <taxon>Ascomycota</taxon>
        <taxon>Pezizomycotina</taxon>
        <taxon>Lecanoromycetes</taxon>
        <taxon>OSLEUM clade</taxon>
        <taxon>Lecanoromycetidae</taxon>
        <taxon>Lecanorales</taxon>
        <taxon>Lecanorineae</taxon>
        <taxon>Parmeliaceae</taxon>
        <taxon>Letharia</taxon>
    </lineage>
</organism>
<dbReference type="GeneID" id="59333749"/>
<gene>
    <name evidence="1" type="ORF">HO133_005343</name>
</gene>
<sequence>MFLLDLPPELLALIADCLGASELRKSVAYLLLAKRWYQAVLPVYLSQLPLSDLYLASHHDLERLPPSDTALSNLIQTKAKRLSVRFVGHPSIRPSVVPWHDNGDLYHSDNLGLDGTKRLKNWHCDWMTVGPVERYSGRRRWHWHREQETLHQWGYRINKKLVELAAMMFNSKCLEEFSLEASSEHTDEHGPRWDYLHESTIRSLISSLPSSLNNLTLDLCGSGTITPDRGIPTAHLCPLIGQRLRDFRNVRLRLRCICPQVLRSSSLIPNVGSRLKTLIIKLSLPSFPEAADEVHNGYNEFDAKSCLVTAIPLYKRMIAAGVDSAKNSPELSLMRISYRSQSDTDDRSSYNLAVADCVRKQYMFEPTEKFCYEDDGSQWDAWEDSDTLRDGGPFEELLW</sequence>
<evidence type="ECO:0008006" key="3">
    <source>
        <dbReference type="Google" id="ProtNLM"/>
    </source>
</evidence>
<dbReference type="EMBL" id="JACCJB010000021">
    <property type="protein sequence ID" value="KAF6218800.1"/>
    <property type="molecule type" value="Genomic_DNA"/>
</dbReference>